<proteinExistence type="predicted"/>
<reference evidence="2" key="1">
    <citation type="submission" date="2019-07" db="EMBL/GenBank/DDBJ databases">
        <title>De Novo Assembly of kiwifruit Actinidia rufa.</title>
        <authorList>
            <person name="Sugita-Konishi S."/>
            <person name="Sato K."/>
            <person name="Mori E."/>
            <person name="Abe Y."/>
            <person name="Kisaki G."/>
            <person name="Hamano K."/>
            <person name="Suezawa K."/>
            <person name="Otani M."/>
            <person name="Fukuda T."/>
            <person name="Manabe T."/>
            <person name="Gomi K."/>
            <person name="Tabuchi M."/>
            <person name="Akimitsu K."/>
            <person name="Kataoka I."/>
        </authorList>
    </citation>
    <scope>NUCLEOTIDE SEQUENCE [LARGE SCALE GENOMIC DNA]</scope>
    <source>
        <strain evidence="2">cv. Fuchu</strain>
    </source>
</reference>
<protein>
    <submittedName>
        <fullName evidence="1">Uncharacterized protein</fullName>
    </submittedName>
</protein>
<comment type="caution">
    <text evidence="1">The sequence shown here is derived from an EMBL/GenBank/DDBJ whole genome shotgun (WGS) entry which is preliminary data.</text>
</comment>
<name>A0A7J0DLM2_9ERIC</name>
<accession>A0A7J0DLM2</accession>
<keyword evidence="2" id="KW-1185">Reference proteome</keyword>
<dbReference type="EMBL" id="BJWL01000287">
    <property type="protein sequence ID" value="GFS37703.1"/>
    <property type="molecule type" value="Genomic_DNA"/>
</dbReference>
<gene>
    <name evidence="1" type="ORF">Acr_00g0053560</name>
</gene>
<evidence type="ECO:0000313" key="1">
    <source>
        <dbReference type="EMBL" id="GFS37703.1"/>
    </source>
</evidence>
<organism evidence="1 2">
    <name type="scientific">Actinidia rufa</name>
    <dbReference type="NCBI Taxonomy" id="165716"/>
    <lineage>
        <taxon>Eukaryota</taxon>
        <taxon>Viridiplantae</taxon>
        <taxon>Streptophyta</taxon>
        <taxon>Embryophyta</taxon>
        <taxon>Tracheophyta</taxon>
        <taxon>Spermatophyta</taxon>
        <taxon>Magnoliopsida</taxon>
        <taxon>eudicotyledons</taxon>
        <taxon>Gunneridae</taxon>
        <taxon>Pentapetalae</taxon>
        <taxon>asterids</taxon>
        <taxon>Ericales</taxon>
        <taxon>Actinidiaceae</taxon>
        <taxon>Actinidia</taxon>
    </lineage>
</organism>
<dbReference type="AlphaFoldDB" id="A0A7J0DLM2"/>
<evidence type="ECO:0000313" key="2">
    <source>
        <dbReference type="Proteomes" id="UP000585474"/>
    </source>
</evidence>
<sequence>MTSSTDKQRLRTLIAVGDLVPTVVDEAGCWADWDGVGVIGGVAGLKSRRCFLVVVGGGEGVELVAMERGAWVRVRFWVRVLGYGSYGVTLDCYGIICNLDDEI</sequence>
<dbReference type="Proteomes" id="UP000585474">
    <property type="component" value="Unassembled WGS sequence"/>
</dbReference>